<evidence type="ECO:0000313" key="2">
    <source>
        <dbReference type="Proteomes" id="UP000094197"/>
    </source>
</evidence>
<sequence>MFPGSFAKRIQGPFLFYKTNSKFPKFLFLILEKNETAFALYPLLCIKQTSKNGFPFKKFCEASRSKVKRMEAFRECFFIKFPCFENFLTKLNLSLLQ</sequence>
<proteinExistence type="predicted"/>
<accession>A0A1D7UZ12</accession>
<dbReference type="KEGG" id="laj:A0128_13730"/>
<keyword evidence="2" id="KW-1185">Reference proteome</keyword>
<name>A0A1D7UZ12_9LEPT</name>
<dbReference type="Proteomes" id="UP000094197">
    <property type="component" value="Chromosome 1"/>
</dbReference>
<protein>
    <submittedName>
        <fullName evidence="1">Uncharacterized protein</fullName>
    </submittedName>
</protein>
<organism evidence="1 2">
    <name type="scientific">Leptospira tipperaryensis</name>
    <dbReference type="NCBI Taxonomy" id="2564040"/>
    <lineage>
        <taxon>Bacteria</taxon>
        <taxon>Pseudomonadati</taxon>
        <taxon>Spirochaetota</taxon>
        <taxon>Spirochaetia</taxon>
        <taxon>Leptospirales</taxon>
        <taxon>Leptospiraceae</taxon>
        <taxon>Leptospira</taxon>
    </lineage>
</organism>
<evidence type="ECO:0000313" key="1">
    <source>
        <dbReference type="EMBL" id="AOP34816.1"/>
    </source>
</evidence>
<reference evidence="1 2" key="1">
    <citation type="submission" date="2016-04" db="EMBL/GenBank/DDBJ databases">
        <title>Complete genome seqeunce of Leptospira alstonii serovar Room22.</title>
        <authorList>
            <person name="Nally J.E."/>
            <person name="Bayles D.O."/>
            <person name="Hurley D."/>
            <person name="Fanning S."/>
            <person name="McMahon B.J."/>
            <person name="Arent Z."/>
        </authorList>
    </citation>
    <scope>NUCLEOTIDE SEQUENCE [LARGE SCALE GENOMIC DNA]</scope>
    <source>
        <strain evidence="1 2">GWTS #1</strain>
    </source>
</reference>
<dbReference type="EMBL" id="CP015217">
    <property type="protein sequence ID" value="AOP34816.1"/>
    <property type="molecule type" value="Genomic_DNA"/>
</dbReference>
<dbReference type="AlphaFoldDB" id="A0A1D7UZ12"/>
<gene>
    <name evidence="1" type="ORF">A0128_13730</name>
</gene>